<keyword evidence="4" id="KW-0413">Isomerase</keyword>
<evidence type="ECO:0000313" key="5">
    <source>
        <dbReference type="Proteomes" id="UP000030014"/>
    </source>
</evidence>
<dbReference type="GO" id="GO:0016853">
    <property type="term" value="F:isomerase activity"/>
    <property type="evidence" value="ECO:0007669"/>
    <property type="project" value="UniProtKB-KW"/>
</dbReference>
<dbReference type="Proteomes" id="UP000030014">
    <property type="component" value="Unassembled WGS sequence"/>
</dbReference>
<dbReference type="InterPro" id="IPR049069">
    <property type="entry name" value="MRB1590-like_C"/>
</dbReference>
<comment type="caution">
    <text evidence="4">The sequence shown here is derived from an EMBL/GenBank/DDBJ whole genome shotgun (WGS) entry which is preliminary data.</text>
</comment>
<dbReference type="SUPFAM" id="SSF52540">
    <property type="entry name" value="P-loop containing nucleoside triphosphate hydrolases"/>
    <property type="match status" value="1"/>
</dbReference>
<evidence type="ECO:0000259" key="2">
    <source>
        <dbReference type="Pfam" id="PF20446"/>
    </source>
</evidence>
<dbReference type="InterPro" id="IPR046834">
    <property type="entry name" value="ABC_ATPase_C"/>
</dbReference>
<dbReference type="PANTHER" id="PTHR38149">
    <property type="entry name" value="ATPASE"/>
    <property type="match status" value="1"/>
</dbReference>
<gene>
    <name evidence="4" type="ORF">Z955_09805</name>
</gene>
<dbReference type="PANTHER" id="PTHR38149:SF1">
    <property type="entry name" value="ATPASE"/>
    <property type="match status" value="1"/>
</dbReference>
<feature type="domain" description="MRB1590-like C-terminal" evidence="3">
    <location>
        <begin position="463"/>
        <end position="564"/>
    </location>
</feature>
<dbReference type="AlphaFoldDB" id="A0A0A0IHA3"/>
<dbReference type="RefSeq" id="WP_039259652.1">
    <property type="nucleotide sequence ID" value="NZ_JDRY01000042.1"/>
</dbReference>
<name>A0A0A0IHA3_CLOBO</name>
<protein>
    <submittedName>
        <fullName evidence="4">Isopentenyl-diphosphate delta-isomerase</fullName>
    </submittedName>
</protein>
<dbReference type="Pfam" id="PF09818">
    <property type="entry name" value="ABC_ATPase"/>
    <property type="match status" value="1"/>
</dbReference>
<dbReference type="Pfam" id="PF20446">
    <property type="entry name" value="ABC_N"/>
    <property type="match status" value="1"/>
</dbReference>
<dbReference type="EMBL" id="JDRY01000042">
    <property type="protein sequence ID" value="KGM98945.1"/>
    <property type="molecule type" value="Genomic_DNA"/>
</dbReference>
<organism evidence="4 5">
    <name type="scientific">Clostridium botulinum C/D str. DC5</name>
    <dbReference type="NCBI Taxonomy" id="1443128"/>
    <lineage>
        <taxon>Bacteria</taxon>
        <taxon>Bacillati</taxon>
        <taxon>Bacillota</taxon>
        <taxon>Clostridia</taxon>
        <taxon>Eubacteriales</taxon>
        <taxon>Clostridiaceae</taxon>
        <taxon>Clostridium</taxon>
    </lineage>
</organism>
<feature type="domain" description="ATPase of the ABC class C-terminal" evidence="1">
    <location>
        <begin position="171"/>
        <end position="440"/>
    </location>
</feature>
<sequence length="564" mass="63683">MKSSKELLRILNSINGKGYKAYKDISGYYDFGKYILSVDNVQGDPFASLSRIRIIVKKSEAKFPINYFDKNHKRIAVVDFLTRLCWKNINEHYSKVKGSGKSGILSIDRCGQEILDRTSIHISKENIEARLEVGLPAQGRKILSKETELIFFQYLPKIVEKTLYFNNINGKKLKKHIELVEDQQFIRNKLNDLGICAFVSNGSILPRKSGISEKPLENNAIEFISPKELQIELDLPFRGKIVGMGIKKGITLIVGGGYHGKSTLLKALELGVYNHIEGDGREFVITNDSAVKVRAEDGRNIEKVDISIFINNLPNGKDTTKFSTENASGSTSQAANIVEAMECKTNLFLIDEDTSATNFMIRDEKMQLLVNNEKEPITPFIHMARFLYEKHGVSTIIAVGSSGDYFDISDTVIMMDEYKTLDVTKKAKKLCSNNTYKEPLKASINYNRILRKSSFSEGYKGIKIKSVGKEALIYNKSEINLRYLEQIVSTSQINAIGEIIKYIKANIVDDNLSLYEVVNKVFHDIKEKSFDVISSKNGVAGNLAMPRKYEVIATLNRFRELKIK</sequence>
<evidence type="ECO:0000259" key="1">
    <source>
        <dbReference type="Pfam" id="PF09818"/>
    </source>
</evidence>
<evidence type="ECO:0000313" key="4">
    <source>
        <dbReference type="EMBL" id="KGM98945.1"/>
    </source>
</evidence>
<dbReference type="Pfam" id="PF21117">
    <property type="entry name" value="MRB1590_C"/>
    <property type="match status" value="1"/>
</dbReference>
<feature type="domain" description="ATPase of the ABC class N-terminal" evidence="2">
    <location>
        <begin position="5"/>
        <end position="165"/>
    </location>
</feature>
<dbReference type="InterPro" id="IPR019195">
    <property type="entry name" value="ABC_ATPase_put"/>
</dbReference>
<evidence type="ECO:0000259" key="3">
    <source>
        <dbReference type="Pfam" id="PF21117"/>
    </source>
</evidence>
<proteinExistence type="predicted"/>
<dbReference type="InterPro" id="IPR046833">
    <property type="entry name" value="ABC_N"/>
</dbReference>
<dbReference type="InterPro" id="IPR027417">
    <property type="entry name" value="P-loop_NTPase"/>
</dbReference>
<reference evidence="4 5" key="1">
    <citation type="submission" date="2014-01" db="EMBL/GenBank/DDBJ databases">
        <title>Plasmidome dynamics in the species complex Clostridium novyi sensu lato converts strains of independent lineages into distinctly different pathogens.</title>
        <authorList>
            <person name="Skarin H."/>
            <person name="Segerman B."/>
        </authorList>
    </citation>
    <scope>NUCLEOTIDE SEQUENCE [LARGE SCALE GENOMIC DNA]</scope>
    <source>
        <strain evidence="4 5">DC5</strain>
    </source>
</reference>
<accession>A0A0A0IHA3</accession>